<dbReference type="SUPFAM" id="SSF53474">
    <property type="entry name" value="alpha/beta-Hydrolases"/>
    <property type="match status" value="1"/>
</dbReference>
<dbReference type="Gene3D" id="2.60.40.10">
    <property type="entry name" value="Immunoglobulins"/>
    <property type="match status" value="1"/>
</dbReference>
<dbReference type="InterPro" id="IPR050583">
    <property type="entry name" value="Mycobacterial_A85_antigen"/>
</dbReference>
<reference evidence="7 8" key="1">
    <citation type="submission" date="2023-03" db="EMBL/GenBank/DDBJ databases">
        <title>Classification of Bisgaard taxon 6 and taxon 10 as Exercitatus varius gen. nov., spec. nov.</title>
        <authorList>
            <person name="Christensen H."/>
        </authorList>
    </citation>
    <scope>NUCLEOTIDE SEQUENCE [LARGE SCALE GENOMIC DNA]</scope>
    <source>
        <strain evidence="7 8">23350_01</strain>
    </source>
</reference>
<evidence type="ECO:0000256" key="4">
    <source>
        <dbReference type="ARBA" id="ARBA00024201"/>
    </source>
</evidence>
<feature type="domain" description="Enterochelin esterase N-terminal" evidence="6">
    <location>
        <begin position="163"/>
        <end position="269"/>
    </location>
</feature>
<accession>A0ABT6ETV0</accession>
<comment type="subcellular location">
    <subcellularLocation>
        <location evidence="1">Cytoplasm</location>
    </subcellularLocation>
</comment>
<dbReference type="InterPro" id="IPR014756">
    <property type="entry name" value="Ig_E-set"/>
</dbReference>
<dbReference type="InterPro" id="IPR029058">
    <property type="entry name" value="AB_hydrolase_fold"/>
</dbReference>
<feature type="signal peptide" evidence="5">
    <location>
        <begin position="1"/>
        <end position="18"/>
    </location>
</feature>
<evidence type="ECO:0000256" key="5">
    <source>
        <dbReference type="SAM" id="SignalP"/>
    </source>
</evidence>
<dbReference type="InterPro" id="IPR021764">
    <property type="entry name" value="Enterochelin_esterase_N"/>
</dbReference>
<comment type="caution">
    <text evidence="7">The sequence shown here is derived from an EMBL/GenBank/DDBJ whole genome shotgun (WGS) entry which is preliminary data.</text>
</comment>
<dbReference type="Pfam" id="PF00756">
    <property type="entry name" value="Esterase"/>
    <property type="match status" value="1"/>
</dbReference>
<evidence type="ECO:0000256" key="1">
    <source>
        <dbReference type="ARBA" id="ARBA00004496"/>
    </source>
</evidence>
<evidence type="ECO:0000313" key="7">
    <source>
        <dbReference type="EMBL" id="MDG2945795.1"/>
    </source>
</evidence>
<gene>
    <name evidence="7" type="ORF">P7M32_05055</name>
</gene>
<dbReference type="InterPro" id="IPR013783">
    <property type="entry name" value="Ig-like_fold"/>
</dbReference>
<dbReference type="PANTHER" id="PTHR48098:SF3">
    <property type="entry name" value="IRON(III) ENTEROBACTIN ESTERASE"/>
    <property type="match status" value="1"/>
</dbReference>
<dbReference type="EMBL" id="JARQTX010000006">
    <property type="protein sequence ID" value="MDG2945795.1"/>
    <property type="molecule type" value="Genomic_DNA"/>
</dbReference>
<feature type="chain" id="PRO_5045997631" evidence="5">
    <location>
        <begin position="19"/>
        <end position="519"/>
    </location>
</feature>
<proteinExistence type="inferred from homology"/>
<keyword evidence="3 7" id="KW-0378">Hydrolase</keyword>
<comment type="similarity">
    <text evidence="4">Belongs to the Fes family.</text>
</comment>
<protein>
    <submittedName>
        <fullName evidence="7">Alpha/beta hydrolase-fold protein</fullName>
    </submittedName>
</protein>
<dbReference type="RefSeq" id="WP_317485817.1">
    <property type="nucleotide sequence ID" value="NZ_JARQTX010000006.1"/>
</dbReference>
<dbReference type="PANTHER" id="PTHR48098">
    <property type="entry name" value="ENTEROCHELIN ESTERASE-RELATED"/>
    <property type="match status" value="1"/>
</dbReference>
<evidence type="ECO:0000256" key="3">
    <source>
        <dbReference type="ARBA" id="ARBA00022801"/>
    </source>
</evidence>
<dbReference type="Gene3D" id="3.40.50.1820">
    <property type="entry name" value="alpha/beta hydrolase"/>
    <property type="match status" value="1"/>
</dbReference>
<keyword evidence="8" id="KW-1185">Reference proteome</keyword>
<evidence type="ECO:0000259" key="6">
    <source>
        <dbReference type="Pfam" id="PF11806"/>
    </source>
</evidence>
<dbReference type="Proteomes" id="UP001216057">
    <property type="component" value="Unassembled WGS sequence"/>
</dbReference>
<name>A0ABT6ETV0_9PAST</name>
<dbReference type="GO" id="GO:0016787">
    <property type="term" value="F:hydrolase activity"/>
    <property type="evidence" value="ECO:0007669"/>
    <property type="project" value="UniProtKB-KW"/>
</dbReference>
<evidence type="ECO:0000313" key="8">
    <source>
        <dbReference type="Proteomes" id="UP001216057"/>
    </source>
</evidence>
<keyword evidence="2" id="KW-0963">Cytoplasm</keyword>
<organism evidence="7 8">
    <name type="scientific">Exercitatus varius</name>
    <dbReference type="NCBI Taxonomy" id="67857"/>
    <lineage>
        <taxon>Bacteria</taxon>
        <taxon>Pseudomonadati</taxon>
        <taxon>Pseudomonadota</taxon>
        <taxon>Gammaproteobacteria</taxon>
        <taxon>Pasteurellales</taxon>
        <taxon>Pasteurellaceae</taxon>
        <taxon>Exercitatus</taxon>
    </lineage>
</organism>
<dbReference type="Pfam" id="PF11806">
    <property type="entry name" value="Enterochelin_N"/>
    <property type="match status" value="1"/>
</dbReference>
<sequence length="519" mass="59404">MKKTTALLLLSITMNTIAIDSLQVKNGDFVKGRFTVPNTQPSDLTVVFPDRSTRRLLHNIAGSQEFMFKAQGDGNAQFRIRTADFAKEVKNYQLDILQHIPVEQQKSPPERQQSPLMQHLAEQLQQASNETEKQKILESFWRRRQKEGTPLVETGTRQNYQLVTFLWRSAKHNVTLWGAPSHDHEPLQRLANSDVWFKTYELRDDTLISYGFAPDIPTLPVNQREQRRALLSTLQADPLNPKTFPHDIQHADKYNYSSVLALSHAPKQPYTKPQNVPHGKLETYRFHSKLLNNSRRILVYFPPHFTPNQPDQLLLFFFDGRDYTDTVPTPRILDNMIAAQKIPPAVAVFIDNPSVESRHQELPPNSLFTRMLAKELYPWITQQLHIKTSPNRTALIGSSFGGLAASYVAAKYPELFGNVLAMSGSFWWYKPDTPSEQKNYIAHLYAVTPQRNVRFFLSAGRYETGGNDDSSILSSSRHLHDVLTAKGYVVTYREYTTDHSYFAWQGILSDGLSTLFGRK</sequence>
<keyword evidence="5" id="KW-0732">Signal</keyword>
<dbReference type="InterPro" id="IPR000801">
    <property type="entry name" value="Esterase-like"/>
</dbReference>
<dbReference type="SUPFAM" id="SSF81296">
    <property type="entry name" value="E set domains"/>
    <property type="match status" value="1"/>
</dbReference>
<evidence type="ECO:0000256" key="2">
    <source>
        <dbReference type="ARBA" id="ARBA00022490"/>
    </source>
</evidence>